<dbReference type="RefSeq" id="WP_041567175.1">
    <property type="nucleotide sequence ID" value="NZ_QKZR01000017.1"/>
</dbReference>
<comment type="caution">
    <text evidence="2">The sequence shown here is derived from an EMBL/GenBank/DDBJ whole genome shotgun (WGS) entry which is preliminary data.</text>
</comment>
<dbReference type="Proteomes" id="UP000248584">
    <property type="component" value="Unassembled WGS sequence"/>
</dbReference>
<evidence type="ECO:0000313" key="3">
    <source>
        <dbReference type="Proteomes" id="UP000248584"/>
    </source>
</evidence>
<organism evidence="2 3">
    <name type="scientific">Nonlabens dokdonensis</name>
    <dbReference type="NCBI Taxonomy" id="328515"/>
    <lineage>
        <taxon>Bacteria</taxon>
        <taxon>Pseudomonadati</taxon>
        <taxon>Bacteroidota</taxon>
        <taxon>Flavobacteriia</taxon>
        <taxon>Flavobacteriales</taxon>
        <taxon>Flavobacteriaceae</taxon>
        <taxon>Nonlabens</taxon>
    </lineage>
</organism>
<dbReference type="EMBL" id="QKZR01000017">
    <property type="protein sequence ID" value="PZX36221.1"/>
    <property type="molecule type" value="Genomic_DNA"/>
</dbReference>
<evidence type="ECO:0000256" key="1">
    <source>
        <dbReference type="SAM" id="Phobius"/>
    </source>
</evidence>
<accession>A0ABX5PTK7</accession>
<evidence type="ECO:0000313" key="2">
    <source>
        <dbReference type="EMBL" id="PZX36221.1"/>
    </source>
</evidence>
<sequence>MNILLNITTADWINIVIATITFITTIIALLTINEMRKQRVHSYHPDINMANFSFYVYKGDFDDEIDSIYLYSYKNKKEENEKIDGFNELKIGINNIGFGVAKNVRWTWTFDLNQAQKVICKNKGVKWESGDDFLTIDSKKANIKWAFDVNEDNIGGNFNFILPYSNENRETEIVIPDYFISLYWLYMVNQIGKKGPKKSLEDFFPPLELNVNYTDIHSNEMEKKFLIEIHFDMIAAVREKTKELAKFRFEISEK</sequence>
<proteinExistence type="predicted"/>
<keyword evidence="1" id="KW-1133">Transmembrane helix</keyword>
<keyword evidence="1" id="KW-0812">Transmembrane</keyword>
<keyword evidence="1" id="KW-0472">Membrane</keyword>
<protein>
    <submittedName>
        <fullName evidence="2">Uncharacterized protein</fullName>
    </submittedName>
</protein>
<name>A0ABX5PTK7_9FLAO</name>
<feature type="transmembrane region" description="Helical" evidence="1">
    <location>
        <begin position="12"/>
        <end position="32"/>
    </location>
</feature>
<gene>
    <name evidence="2" type="ORF">LX97_03480</name>
</gene>
<reference evidence="2 3" key="1">
    <citation type="submission" date="2018-06" db="EMBL/GenBank/DDBJ databases">
        <title>Genomic Encyclopedia of Archaeal and Bacterial Type Strains, Phase II (KMG-II): from individual species to whole genera.</title>
        <authorList>
            <person name="Goeker M."/>
        </authorList>
    </citation>
    <scope>NUCLEOTIDE SEQUENCE [LARGE SCALE GENOMIC DNA]</scope>
    <source>
        <strain evidence="2 3">DSM 17205</strain>
    </source>
</reference>
<keyword evidence="3" id="KW-1185">Reference proteome</keyword>